<evidence type="ECO:0000313" key="7">
    <source>
        <dbReference type="Proteomes" id="UP000219050"/>
    </source>
</evidence>
<sequence>MIPHRAATGPTSAPHLRVGILLARRFTLSAFGNFVDVLRLAADEGDQSRPIRCDWHVLAGDATPVASSSEICVTPDARLTDPAAYDYIAVVGGLLGAPQPLLPAQIAYLHRAARAGVPLIGLCTGAFVLHEAGLMDGYRCCVSWFHHQDFVTRHDGLRPISDRIFVVDRDRLTCAGGVGAAHLAAWLVERHVGASAARKSLNIMLVEPAAAQDDPGHGPQPALPLTLRCTDPLVRRALLRMQESLDAPVTMAALAEDMGIPRRRLERHFRAALAMSPAQAGLLLRLAQARHLLRHSRRSVTAIAQATGFCDMPHLARVFRQHEGMTPGAYRAAGDAPMARSDQTDRSAAQL</sequence>
<proteinExistence type="predicted"/>
<dbReference type="KEGG" id="cmag:CBW24_07240"/>
<protein>
    <submittedName>
        <fullName evidence="6">AraC family transcriptional regulator</fullName>
    </submittedName>
</protein>
<dbReference type="InterPro" id="IPR029062">
    <property type="entry name" value="Class_I_gatase-like"/>
</dbReference>
<dbReference type="InterPro" id="IPR002818">
    <property type="entry name" value="DJ-1/PfpI"/>
</dbReference>
<dbReference type="InterPro" id="IPR018062">
    <property type="entry name" value="HTH_AraC-typ_CS"/>
</dbReference>
<dbReference type="InterPro" id="IPR009057">
    <property type="entry name" value="Homeodomain-like_sf"/>
</dbReference>
<gene>
    <name evidence="6" type="ORF">CBW24_07240</name>
</gene>
<dbReference type="Gene3D" id="3.40.50.880">
    <property type="match status" value="1"/>
</dbReference>
<dbReference type="SUPFAM" id="SSF52317">
    <property type="entry name" value="Class I glutamine amidotransferase-like"/>
    <property type="match status" value="1"/>
</dbReference>
<dbReference type="PROSITE" id="PS00041">
    <property type="entry name" value="HTH_ARAC_FAMILY_1"/>
    <property type="match status" value="1"/>
</dbReference>
<evidence type="ECO:0000259" key="5">
    <source>
        <dbReference type="PROSITE" id="PS01124"/>
    </source>
</evidence>
<evidence type="ECO:0000313" key="6">
    <source>
        <dbReference type="EMBL" id="ATI41811.1"/>
    </source>
</evidence>
<evidence type="ECO:0000256" key="2">
    <source>
        <dbReference type="ARBA" id="ARBA00023125"/>
    </source>
</evidence>
<keyword evidence="2" id="KW-0238">DNA-binding</keyword>
<evidence type="ECO:0000256" key="4">
    <source>
        <dbReference type="SAM" id="MobiDB-lite"/>
    </source>
</evidence>
<dbReference type="PANTHER" id="PTHR43130">
    <property type="entry name" value="ARAC-FAMILY TRANSCRIPTIONAL REGULATOR"/>
    <property type="match status" value="1"/>
</dbReference>
<dbReference type="OrthoDB" id="9793400at2"/>
<dbReference type="CDD" id="cd03136">
    <property type="entry name" value="GATase1_AraC_ArgR_like"/>
    <property type="match status" value="1"/>
</dbReference>
<feature type="region of interest" description="Disordered" evidence="4">
    <location>
        <begin position="332"/>
        <end position="351"/>
    </location>
</feature>
<dbReference type="InterPro" id="IPR018060">
    <property type="entry name" value="HTH_AraC"/>
</dbReference>
<dbReference type="RefSeq" id="WP_097373152.1">
    <property type="nucleotide sequence ID" value="NZ_CP021404.1"/>
</dbReference>
<dbReference type="SUPFAM" id="SSF46689">
    <property type="entry name" value="Homeodomain-like"/>
    <property type="match status" value="1"/>
</dbReference>
<keyword evidence="1" id="KW-0805">Transcription regulation</keyword>
<dbReference type="PANTHER" id="PTHR43130:SF3">
    <property type="entry name" value="HTH-TYPE TRANSCRIPTIONAL REGULATOR RV1931C"/>
    <property type="match status" value="1"/>
</dbReference>
<dbReference type="Gene3D" id="1.10.10.60">
    <property type="entry name" value="Homeodomain-like"/>
    <property type="match status" value="1"/>
</dbReference>
<organism evidence="6 7">
    <name type="scientific">Pacificitalea manganoxidans</name>
    <dbReference type="NCBI Taxonomy" id="1411902"/>
    <lineage>
        <taxon>Bacteria</taxon>
        <taxon>Pseudomonadati</taxon>
        <taxon>Pseudomonadota</taxon>
        <taxon>Alphaproteobacteria</taxon>
        <taxon>Rhodobacterales</taxon>
        <taxon>Paracoccaceae</taxon>
        <taxon>Pacificitalea</taxon>
    </lineage>
</organism>
<name>A0A291LYN7_9RHOB</name>
<dbReference type="InterPro" id="IPR052158">
    <property type="entry name" value="INH-QAR"/>
</dbReference>
<keyword evidence="7" id="KW-1185">Reference proteome</keyword>
<feature type="domain" description="HTH araC/xylS-type" evidence="5">
    <location>
        <begin position="235"/>
        <end position="333"/>
    </location>
</feature>
<dbReference type="AlphaFoldDB" id="A0A291LYN7"/>
<dbReference type="SMART" id="SM00342">
    <property type="entry name" value="HTH_ARAC"/>
    <property type="match status" value="1"/>
</dbReference>
<evidence type="ECO:0000256" key="3">
    <source>
        <dbReference type="ARBA" id="ARBA00023163"/>
    </source>
</evidence>
<dbReference type="Pfam" id="PF12833">
    <property type="entry name" value="HTH_18"/>
    <property type="match status" value="1"/>
</dbReference>
<dbReference type="GO" id="GO:0043565">
    <property type="term" value="F:sequence-specific DNA binding"/>
    <property type="evidence" value="ECO:0007669"/>
    <property type="project" value="InterPro"/>
</dbReference>
<dbReference type="Proteomes" id="UP000219050">
    <property type="component" value="Chromosome"/>
</dbReference>
<evidence type="ECO:0000256" key="1">
    <source>
        <dbReference type="ARBA" id="ARBA00023015"/>
    </source>
</evidence>
<dbReference type="Pfam" id="PF01965">
    <property type="entry name" value="DJ-1_PfpI"/>
    <property type="match status" value="1"/>
</dbReference>
<keyword evidence="3" id="KW-0804">Transcription</keyword>
<dbReference type="EMBL" id="CP021404">
    <property type="protein sequence ID" value="ATI41811.1"/>
    <property type="molecule type" value="Genomic_DNA"/>
</dbReference>
<accession>A0A291LYN7</accession>
<dbReference type="PROSITE" id="PS01124">
    <property type="entry name" value="HTH_ARAC_FAMILY_2"/>
    <property type="match status" value="1"/>
</dbReference>
<reference evidence="6 7" key="1">
    <citation type="submission" date="2017-05" db="EMBL/GenBank/DDBJ databases">
        <title>Comparative genomic and metabolic analysis of manganese-oxidizing mechanisms in Celeribater manganoxidans DY25T: its adaption to the environment of polymetallic nodule.</title>
        <authorList>
            <person name="Wang X."/>
        </authorList>
    </citation>
    <scope>NUCLEOTIDE SEQUENCE [LARGE SCALE GENOMIC DNA]</scope>
    <source>
        <strain evidence="6 7">DY25</strain>
    </source>
</reference>
<dbReference type="GO" id="GO:0003700">
    <property type="term" value="F:DNA-binding transcription factor activity"/>
    <property type="evidence" value="ECO:0007669"/>
    <property type="project" value="InterPro"/>
</dbReference>